<feature type="domain" description="DNA mismatch repair protein S5" evidence="7">
    <location>
        <begin position="222"/>
        <end position="340"/>
    </location>
</feature>
<gene>
    <name evidence="4 8" type="primary">mutL</name>
    <name evidence="8" type="ORF">IAA60_00670</name>
</gene>
<dbReference type="GO" id="GO:0016887">
    <property type="term" value="F:ATP hydrolysis activity"/>
    <property type="evidence" value="ECO:0007669"/>
    <property type="project" value="InterPro"/>
</dbReference>
<dbReference type="CDD" id="cd00782">
    <property type="entry name" value="MutL_Trans"/>
    <property type="match status" value="1"/>
</dbReference>
<name>A0A9D1H0P3_9FIRM</name>
<feature type="region of interest" description="Disordered" evidence="5">
    <location>
        <begin position="490"/>
        <end position="509"/>
    </location>
</feature>
<feature type="compositionally biased region" description="Basic and acidic residues" evidence="5">
    <location>
        <begin position="397"/>
        <end position="407"/>
    </location>
</feature>
<evidence type="ECO:0000313" key="8">
    <source>
        <dbReference type="EMBL" id="HIT84397.1"/>
    </source>
</evidence>
<sequence>MKKTQNPEYERTVKMGIINLLPSGISNKIAAGEVVERPASVVKELAENSIDAGAAAVTIEIEKGGSTYIRVTDNGCGMSPEDARICFLRHATSKIKTDADLDAIYTLGFRGEALSSIGAVARVSLYTRKKDGKGVCVRCEGGEIISSEEAGLAEGTSVIVRDLFYNTPARAKFLKKDSTEAGYITDVVSRLIFAHTEVSFRLVINGKEKLFSPGDSSLKNAVSAVYGRDFGANLIPVNYDNDGFRVTGVVGNGSVSRSNRSHESFFVNKRWIKSPRLTAALEEAFKNQIMIGKFPLAVLNIETDPHFIDINVHPTKLEVKFSDEKKAFQTVYYGVKNALYKIPEEENEKPAASDFLGIPTDVLKAYSGKFDPRKNPFLVGDTKSKPSASHRSAVPHGDTKLTGDTKGADPFALKGSTLKENYGELFTQPNSQIAADASAGVHVADDGTSPRVSHGILRATGAKQDEPELIKSDSEILKYKRRAAELRSLSAEAAAPAPPQGNDFFDGDTKVRGDTKAAGDTEIDDYSIRIVGQLFDTYIIAEENGEMIMIDQHAAHERQKYEELLAELSQNGIYSQMLIVPVEVALGGGETGNYIEAEAELKKLGFDCRLEDNTVFISAVPADISMSGAEDLLTELITQFGEGRNELISETRQRLLYTIACKAAVKANHALSEPEARALVKTALSLEKKGKGSCPHGRPMIIRYSKRDIEKAFKRIV</sequence>
<dbReference type="EMBL" id="DVLU01000004">
    <property type="protein sequence ID" value="HIT84397.1"/>
    <property type="molecule type" value="Genomic_DNA"/>
</dbReference>
<dbReference type="GO" id="GO:0005524">
    <property type="term" value="F:ATP binding"/>
    <property type="evidence" value="ECO:0007669"/>
    <property type="project" value="InterPro"/>
</dbReference>
<feature type="domain" description="MutL C-terminal dimerisation" evidence="6">
    <location>
        <begin position="530"/>
        <end position="671"/>
    </location>
</feature>
<evidence type="ECO:0000256" key="1">
    <source>
        <dbReference type="ARBA" id="ARBA00006082"/>
    </source>
</evidence>
<dbReference type="InterPro" id="IPR038973">
    <property type="entry name" value="MutL/Mlh/Pms-like"/>
</dbReference>
<dbReference type="CDD" id="cd16926">
    <property type="entry name" value="HATPase_MutL-MLH-PMS-like"/>
    <property type="match status" value="1"/>
</dbReference>
<dbReference type="InterPro" id="IPR037198">
    <property type="entry name" value="MutL_C_sf"/>
</dbReference>
<dbReference type="GO" id="GO:0004519">
    <property type="term" value="F:endonuclease activity"/>
    <property type="evidence" value="ECO:0007669"/>
    <property type="project" value="UniProtKB-KW"/>
</dbReference>
<dbReference type="Pfam" id="PF08676">
    <property type="entry name" value="MutL_C"/>
    <property type="match status" value="1"/>
</dbReference>
<dbReference type="GO" id="GO:0032300">
    <property type="term" value="C:mismatch repair complex"/>
    <property type="evidence" value="ECO:0007669"/>
    <property type="project" value="InterPro"/>
</dbReference>
<dbReference type="SMART" id="SM01340">
    <property type="entry name" value="DNA_mis_repair"/>
    <property type="match status" value="1"/>
</dbReference>
<dbReference type="InterPro" id="IPR013507">
    <property type="entry name" value="DNA_mismatch_S5_2-like"/>
</dbReference>
<dbReference type="PROSITE" id="PS00058">
    <property type="entry name" value="DNA_MISMATCH_REPAIR_1"/>
    <property type="match status" value="1"/>
</dbReference>
<keyword evidence="8" id="KW-0378">Hydrolase</keyword>
<dbReference type="NCBIfam" id="TIGR00585">
    <property type="entry name" value="mutl"/>
    <property type="match status" value="1"/>
</dbReference>
<dbReference type="Gene3D" id="3.30.565.10">
    <property type="entry name" value="Histidine kinase-like ATPase, C-terminal domain"/>
    <property type="match status" value="1"/>
</dbReference>
<dbReference type="GO" id="GO:0006298">
    <property type="term" value="P:mismatch repair"/>
    <property type="evidence" value="ECO:0007669"/>
    <property type="project" value="UniProtKB-UniRule"/>
</dbReference>
<dbReference type="SUPFAM" id="SSF55874">
    <property type="entry name" value="ATPase domain of HSP90 chaperone/DNA topoisomerase II/histidine kinase"/>
    <property type="match status" value="1"/>
</dbReference>
<proteinExistence type="inferred from homology"/>
<dbReference type="SUPFAM" id="SSF54211">
    <property type="entry name" value="Ribosomal protein S5 domain 2-like"/>
    <property type="match status" value="1"/>
</dbReference>
<dbReference type="InterPro" id="IPR014721">
    <property type="entry name" value="Ribsml_uS5_D2-typ_fold_subgr"/>
</dbReference>
<dbReference type="InterPro" id="IPR042120">
    <property type="entry name" value="MutL_C_dimsub"/>
</dbReference>
<evidence type="ECO:0000256" key="4">
    <source>
        <dbReference type="HAMAP-Rule" id="MF_00149"/>
    </source>
</evidence>
<dbReference type="Pfam" id="PF13589">
    <property type="entry name" value="HATPase_c_3"/>
    <property type="match status" value="1"/>
</dbReference>
<keyword evidence="8" id="KW-0255">Endonuclease</keyword>
<dbReference type="Pfam" id="PF01119">
    <property type="entry name" value="DNA_mis_repair"/>
    <property type="match status" value="1"/>
</dbReference>
<dbReference type="InterPro" id="IPR042121">
    <property type="entry name" value="MutL_C_regsub"/>
</dbReference>
<dbReference type="InterPro" id="IPR002099">
    <property type="entry name" value="MutL/Mlh/PMS"/>
</dbReference>
<accession>A0A9D1H0P3</accession>
<dbReference type="HAMAP" id="MF_00149">
    <property type="entry name" value="DNA_mis_repair"/>
    <property type="match status" value="1"/>
</dbReference>
<dbReference type="InterPro" id="IPR014762">
    <property type="entry name" value="DNA_mismatch_repair_CS"/>
</dbReference>
<reference evidence="8" key="2">
    <citation type="journal article" date="2021" name="PeerJ">
        <title>Extensive microbial diversity within the chicken gut microbiome revealed by metagenomics and culture.</title>
        <authorList>
            <person name="Gilroy R."/>
            <person name="Ravi A."/>
            <person name="Getino M."/>
            <person name="Pursley I."/>
            <person name="Horton D.L."/>
            <person name="Alikhan N.F."/>
            <person name="Baker D."/>
            <person name="Gharbi K."/>
            <person name="Hall N."/>
            <person name="Watson M."/>
            <person name="Adriaenssens E.M."/>
            <person name="Foster-Nyarko E."/>
            <person name="Jarju S."/>
            <person name="Secka A."/>
            <person name="Antonio M."/>
            <person name="Oren A."/>
            <person name="Chaudhuri R.R."/>
            <person name="La Ragione R."/>
            <person name="Hildebrand F."/>
            <person name="Pallen M.J."/>
        </authorList>
    </citation>
    <scope>NUCLEOTIDE SEQUENCE</scope>
    <source>
        <strain evidence="8">CHK181-108</strain>
    </source>
</reference>
<keyword evidence="3 4" id="KW-0234">DNA repair</keyword>
<evidence type="ECO:0000313" key="9">
    <source>
        <dbReference type="Proteomes" id="UP000824165"/>
    </source>
</evidence>
<keyword evidence="8" id="KW-0540">Nuclease</keyword>
<evidence type="ECO:0000256" key="3">
    <source>
        <dbReference type="ARBA" id="ARBA00023204"/>
    </source>
</evidence>
<dbReference type="InterPro" id="IPR020667">
    <property type="entry name" value="DNA_mismatch_repair_MutL"/>
</dbReference>
<comment type="similarity">
    <text evidence="1 4">Belongs to the DNA mismatch repair MutL/HexB family.</text>
</comment>
<organism evidence="8 9">
    <name type="scientific">Candidatus Ornithomonoglobus intestinigallinarum</name>
    <dbReference type="NCBI Taxonomy" id="2840894"/>
    <lineage>
        <taxon>Bacteria</taxon>
        <taxon>Bacillati</taxon>
        <taxon>Bacillota</taxon>
        <taxon>Clostridia</taxon>
        <taxon>Candidatus Ornithomonoglobus</taxon>
    </lineage>
</organism>
<evidence type="ECO:0000256" key="2">
    <source>
        <dbReference type="ARBA" id="ARBA00022763"/>
    </source>
</evidence>
<dbReference type="PANTHER" id="PTHR10073">
    <property type="entry name" value="DNA MISMATCH REPAIR PROTEIN MLH, PMS, MUTL"/>
    <property type="match status" value="1"/>
</dbReference>
<dbReference type="FunFam" id="3.30.565.10:FF:000003">
    <property type="entry name" value="DNA mismatch repair endonuclease MutL"/>
    <property type="match status" value="1"/>
</dbReference>
<dbReference type="InterPro" id="IPR036890">
    <property type="entry name" value="HATPase_C_sf"/>
</dbReference>
<dbReference type="GO" id="GO:0140664">
    <property type="term" value="F:ATP-dependent DNA damage sensor activity"/>
    <property type="evidence" value="ECO:0007669"/>
    <property type="project" value="InterPro"/>
</dbReference>
<dbReference type="InterPro" id="IPR020568">
    <property type="entry name" value="Ribosomal_Su5_D2-typ_SF"/>
</dbReference>
<reference evidence="8" key="1">
    <citation type="submission" date="2020-10" db="EMBL/GenBank/DDBJ databases">
        <authorList>
            <person name="Gilroy R."/>
        </authorList>
    </citation>
    <scope>NUCLEOTIDE SEQUENCE</scope>
    <source>
        <strain evidence="8">CHK181-108</strain>
    </source>
</reference>
<evidence type="ECO:0000256" key="5">
    <source>
        <dbReference type="SAM" id="MobiDB-lite"/>
    </source>
</evidence>
<comment type="function">
    <text evidence="4">This protein is involved in the repair of mismatches in DNA. It is required for dam-dependent methyl-directed DNA mismatch repair. May act as a 'molecular matchmaker', a protein that promotes the formation of a stable complex between two or more DNA-binding proteins in an ATP-dependent manner without itself being part of a final effector complex.</text>
</comment>
<dbReference type="Gene3D" id="3.30.230.10">
    <property type="match status" value="1"/>
</dbReference>
<evidence type="ECO:0000259" key="7">
    <source>
        <dbReference type="SMART" id="SM01340"/>
    </source>
</evidence>
<dbReference type="Gene3D" id="3.30.1540.20">
    <property type="entry name" value="MutL, C-terminal domain, dimerisation subdomain"/>
    <property type="match status" value="1"/>
</dbReference>
<feature type="region of interest" description="Disordered" evidence="5">
    <location>
        <begin position="377"/>
        <end position="408"/>
    </location>
</feature>
<dbReference type="SUPFAM" id="SSF118116">
    <property type="entry name" value="DNA mismatch repair protein MutL"/>
    <property type="match status" value="1"/>
</dbReference>
<dbReference type="AlphaFoldDB" id="A0A9D1H0P3"/>
<dbReference type="SMART" id="SM00853">
    <property type="entry name" value="MutL_C"/>
    <property type="match status" value="1"/>
</dbReference>
<dbReference type="GO" id="GO:0030983">
    <property type="term" value="F:mismatched DNA binding"/>
    <property type="evidence" value="ECO:0007669"/>
    <property type="project" value="InterPro"/>
</dbReference>
<dbReference type="Gene3D" id="3.30.1370.100">
    <property type="entry name" value="MutL, C-terminal domain, regulatory subdomain"/>
    <property type="match status" value="1"/>
</dbReference>
<comment type="caution">
    <text evidence="8">The sequence shown here is derived from an EMBL/GenBank/DDBJ whole genome shotgun (WGS) entry which is preliminary data.</text>
</comment>
<protein>
    <recommendedName>
        <fullName evidence="4">DNA mismatch repair protein MutL</fullName>
    </recommendedName>
</protein>
<evidence type="ECO:0000259" key="6">
    <source>
        <dbReference type="SMART" id="SM00853"/>
    </source>
</evidence>
<dbReference type="PANTHER" id="PTHR10073:SF12">
    <property type="entry name" value="DNA MISMATCH REPAIR PROTEIN MLH1"/>
    <property type="match status" value="1"/>
</dbReference>
<keyword evidence="2 4" id="KW-0227">DNA damage</keyword>
<dbReference type="Proteomes" id="UP000824165">
    <property type="component" value="Unassembled WGS sequence"/>
</dbReference>
<dbReference type="InterPro" id="IPR014790">
    <property type="entry name" value="MutL_C"/>
</dbReference>